<sequence>MLPEPATFSITLLIYGGILLLLIYYILLLADLESDYLNAQECCSRLNFWVIPKFGVQAFICILMVIDGHWIMMLVNLPMAIWLGYELRRQPKDSLGVYDPVDIHSRGLLKTHLRNCMIYLAYYFTMFFVGLYCLIIALLKGDPIKRHEEGEIVTDF</sequence>
<dbReference type="Pfam" id="PF03311">
    <property type="entry name" value="Cornichon"/>
    <property type="match status" value="1"/>
</dbReference>
<reference evidence="7" key="1">
    <citation type="submission" date="2020-11" db="EMBL/GenBank/DDBJ databases">
        <authorList>
            <person name="Whitehead M."/>
        </authorList>
    </citation>
    <scope>NUCLEOTIDE SEQUENCE</scope>
    <source>
        <strain evidence="7">EGII</strain>
    </source>
</reference>
<dbReference type="GO" id="GO:0016192">
    <property type="term" value="P:vesicle-mediated transport"/>
    <property type="evidence" value="ECO:0007669"/>
    <property type="project" value="InterPro"/>
</dbReference>
<evidence type="ECO:0000256" key="5">
    <source>
        <dbReference type="ARBA" id="ARBA00023136"/>
    </source>
</evidence>
<keyword evidence="8" id="KW-1185">Reference proteome</keyword>
<keyword evidence="4 6" id="KW-1133">Transmembrane helix</keyword>
<feature type="transmembrane region" description="Helical" evidence="6">
    <location>
        <begin position="116"/>
        <end position="139"/>
    </location>
</feature>
<dbReference type="InterPro" id="IPR003377">
    <property type="entry name" value="Cornichon"/>
</dbReference>
<dbReference type="OrthoDB" id="8775810at2759"/>
<feature type="transmembrane region" description="Helical" evidence="6">
    <location>
        <begin position="54"/>
        <end position="85"/>
    </location>
</feature>
<evidence type="ECO:0000256" key="2">
    <source>
        <dbReference type="ARBA" id="ARBA00010095"/>
    </source>
</evidence>
<gene>
    <name evidence="7" type="ORF">CCAP1982_LOCUS7358</name>
</gene>
<dbReference type="EMBL" id="CAJHJT010000012">
    <property type="protein sequence ID" value="CAD6998809.1"/>
    <property type="molecule type" value="Genomic_DNA"/>
</dbReference>
<keyword evidence="3 6" id="KW-0812">Transmembrane</keyword>
<evidence type="ECO:0000256" key="4">
    <source>
        <dbReference type="ARBA" id="ARBA00022989"/>
    </source>
</evidence>
<name>A0A811UII1_CERCA</name>
<comment type="subcellular location">
    <subcellularLocation>
        <location evidence="1">Membrane</location>
        <topology evidence="1">Multi-pass membrane protein</topology>
    </subcellularLocation>
</comment>
<accession>A0A811UII1</accession>
<comment type="caution">
    <text evidence="7">The sequence shown here is derived from an EMBL/GenBank/DDBJ whole genome shotgun (WGS) entry which is preliminary data.</text>
</comment>
<dbReference type="PANTHER" id="PTHR12290">
    <property type="entry name" value="CORNICHON-RELATED"/>
    <property type="match status" value="1"/>
</dbReference>
<protein>
    <submittedName>
        <fullName evidence="7">(Mediterranean fruit fly) hypothetical protein</fullName>
    </submittedName>
</protein>
<evidence type="ECO:0000256" key="1">
    <source>
        <dbReference type="ARBA" id="ARBA00004141"/>
    </source>
</evidence>
<comment type="similarity">
    <text evidence="2">Belongs to the cornichon family.</text>
</comment>
<evidence type="ECO:0000313" key="7">
    <source>
        <dbReference type="EMBL" id="CAD6998809.1"/>
    </source>
</evidence>
<evidence type="ECO:0000256" key="3">
    <source>
        <dbReference type="ARBA" id="ARBA00022692"/>
    </source>
</evidence>
<dbReference type="SMART" id="SM01398">
    <property type="entry name" value="Cornichon"/>
    <property type="match status" value="1"/>
</dbReference>
<evidence type="ECO:0000256" key="6">
    <source>
        <dbReference type="SAM" id="Phobius"/>
    </source>
</evidence>
<organism evidence="7 8">
    <name type="scientific">Ceratitis capitata</name>
    <name type="common">Mediterranean fruit fly</name>
    <name type="synonym">Tephritis capitata</name>
    <dbReference type="NCBI Taxonomy" id="7213"/>
    <lineage>
        <taxon>Eukaryota</taxon>
        <taxon>Metazoa</taxon>
        <taxon>Ecdysozoa</taxon>
        <taxon>Arthropoda</taxon>
        <taxon>Hexapoda</taxon>
        <taxon>Insecta</taxon>
        <taxon>Pterygota</taxon>
        <taxon>Neoptera</taxon>
        <taxon>Endopterygota</taxon>
        <taxon>Diptera</taxon>
        <taxon>Brachycera</taxon>
        <taxon>Muscomorpha</taxon>
        <taxon>Tephritoidea</taxon>
        <taxon>Tephritidae</taxon>
        <taxon>Ceratitis</taxon>
        <taxon>Ceratitis</taxon>
    </lineage>
</organism>
<evidence type="ECO:0000313" key="8">
    <source>
        <dbReference type="Proteomes" id="UP000606786"/>
    </source>
</evidence>
<keyword evidence="5 6" id="KW-0472">Membrane</keyword>
<dbReference type="GO" id="GO:0016020">
    <property type="term" value="C:membrane"/>
    <property type="evidence" value="ECO:0007669"/>
    <property type="project" value="UniProtKB-SubCell"/>
</dbReference>
<dbReference type="KEGG" id="ccat:101453120"/>
<dbReference type="AlphaFoldDB" id="A0A811UII1"/>
<dbReference type="Proteomes" id="UP000606786">
    <property type="component" value="Unassembled WGS sequence"/>
</dbReference>
<feature type="transmembrane region" description="Helical" evidence="6">
    <location>
        <begin position="12"/>
        <end position="30"/>
    </location>
</feature>
<proteinExistence type="inferred from homology"/>